<evidence type="ECO:0000256" key="1">
    <source>
        <dbReference type="ARBA" id="ARBA00023002"/>
    </source>
</evidence>
<comment type="caution">
    <text evidence="4">The sequence shown here is derived from an EMBL/GenBank/DDBJ whole genome shotgun (WGS) entry which is preliminary data.</text>
</comment>
<dbReference type="PANTHER" id="PTHR11496">
    <property type="entry name" value="ALCOHOL DEHYDROGENASE"/>
    <property type="match status" value="1"/>
</dbReference>
<reference evidence="5" key="1">
    <citation type="journal article" date="2017" name="Nat. Microbiol.">
        <title>Global analysis of biosynthetic gene clusters reveals vast potential of secondary metabolite production in Penicillium species.</title>
        <authorList>
            <person name="Nielsen J.C."/>
            <person name="Grijseels S."/>
            <person name="Prigent S."/>
            <person name="Ji B."/>
            <person name="Dainat J."/>
            <person name="Nielsen K.F."/>
            <person name="Frisvad J.C."/>
            <person name="Workman M."/>
            <person name="Nielsen J."/>
        </authorList>
    </citation>
    <scope>NUCLEOTIDE SEQUENCE [LARGE SCALE GENOMIC DNA]</scope>
    <source>
        <strain evidence="5">IBT 29486</strain>
    </source>
</reference>
<keyword evidence="5" id="KW-1185">Reference proteome</keyword>
<dbReference type="InterPro" id="IPR001670">
    <property type="entry name" value="ADH_Fe/GldA"/>
</dbReference>
<organism evidence="4 5">
    <name type="scientific">Penicillium vulpinum</name>
    <dbReference type="NCBI Taxonomy" id="29845"/>
    <lineage>
        <taxon>Eukaryota</taxon>
        <taxon>Fungi</taxon>
        <taxon>Dikarya</taxon>
        <taxon>Ascomycota</taxon>
        <taxon>Pezizomycotina</taxon>
        <taxon>Eurotiomycetes</taxon>
        <taxon>Eurotiomycetidae</taxon>
        <taxon>Eurotiales</taxon>
        <taxon>Aspergillaceae</taxon>
        <taxon>Penicillium</taxon>
    </lineage>
</organism>
<feature type="domain" description="Fe-containing alcohol dehydrogenase-like C-terminal" evidence="3">
    <location>
        <begin position="220"/>
        <end position="423"/>
    </location>
</feature>
<evidence type="ECO:0000259" key="2">
    <source>
        <dbReference type="Pfam" id="PF00465"/>
    </source>
</evidence>
<dbReference type="Gene3D" id="3.40.50.1970">
    <property type="match status" value="1"/>
</dbReference>
<dbReference type="OrthoDB" id="339764at2759"/>
<dbReference type="AlphaFoldDB" id="A0A1V6S8A0"/>
<dbReference type="STRING" id="29845.A0A1V6S8A0"/>
<dbReference type="Proteomes" id="UP000191518">
    <property type="component" value="Unassembled WGS sequence"/>
</dbReference>
<dbReference type="Gene3D" id="1.20.1090.10">
    <property type="entry name" value="Dehydroquinate synthase-like - alpha domain"/>
    <property type="match status" value="1"/>
</dbReference>
<name>A0A1V6S8A0_9EURO</name>
<sequence>MDSKETFELAFTEPPGNLAGLPIEHLSLPTPHVSWGLTYEESCAKHLEHTFHASRVYIIASGSLARNTDRVDRLIKAIGESKVVGVRNGITPHTPWSEILSIAAECRAANADSVVTLGAGSITDGAKIVLLCLANDITEPSQLARYSIESTEIPANVKEPTIPLINIPTTLSGGEYFSTGGGTEDSTHHKHGFIHSGMGSRLVILDAELSTLTPEYHWLSTGVRSIDHCVEALCSLGSTAKSDEYAENGLRMIVPSLMKCKKDPQDIPARHKCQLAARFAMANLRAGIPLGGSHAIGHQLGPLGVPHGITSCIMSPAVMEYNIKYGSENPQIKARQDKVRDILWSEPEVAAALREAGLSDMSSLGQLLDAIIRALGLPRSLHEVQVGRDIFPALSKGALRDFWSPTNPVPLLREEQVQEILEAVA</sequence>
<dbReference type="GO" id="GO:0046872">
    <property type="term" value="F:metal ion binding"/>
    <property type="evidence" value="ECO:0007669"/>
    <property type="project" value="InterPro"/>
</dbReference>
<gene>
    <name evidence="4" type="ORF">PENVUL_c004G05882</name>
</gene>
<feature type="domain" description="Alcohol dehydrogenase iron-type/glycerol dehydrogenase GldA" evidence="2">
    <location>
        <begin position="40"/>
        <end position="206"/>
    </location>
</feature>
<dbReference type="Pfam" id="PF25137">
    <property type="entry name" value="ADH_Fe_C"/>
    <property type="match status" value="1"/>
</dbReference>
<proteinExistence type="predicted"/>
<dbReference type="InterPro" id="IPR056798">
    <property type="entry name" value="ADH_Fe_C"/>
</dbReference>
<protein>
    <submittedName>
        <fullName evidence="4">Uncharacterized protein</fullName>
    </submittedName>
</protein>
<dbReference type="EMBL" id="MDYP01000004">
    <property type="protein sequence ID" value="OQE10261.1"/>
    <property type="molecule type" value="Genomic_DNA"/>
</dbReference>
<dbReference type="PANTHER" id="PTHR11496:SF107">
    <property type="entry name" value="ALCOHOL DEHYDROGENASE, PUTATIVE (AFU_ORTHOLOGUE AFUA_1G06800)-RELATED"/>
    <property type="match status" value="1"/>
</dbReference>
<keyword evidence="1" id="KW-0560">Oxidoreductase</keyword>
<dbReference type="GO" id="GO:0004022">
    <property type="term" value="F:alcohol dehydrogenase (NAD+) activity"/>
    <property type="evidence" value="ECO:0007669"/>
    <property type="project" value="TreeGrafter"/>
</dbReference>
<dbReference type="CDD" id="cd08192">
    <property type="entry name" value="MAR-like"/>
    <property type="match status" value="1"/>
</dbReference>
<dbReference type="InterPro" id="IPR039697">
    <property type="entry name" value="Alcohol_dehydrogenase_Fe"/>
</dbReference>
<dbReference type="Pfam" id="PF00465">
    <property type="entry name" value="Fe-ADH"/>
    <property type="match status" value="1"/>
</dbReference>
<accession>A0A1V6S8A0</accession>
<evidence type="ECO:0000313" key="5">
    <source>
        <dbReference type="Proteomes" id="UP000191518"/>
    </source>
</evidence>
<evidence type="ECO:0000259" key="3">
    <source>
        <dbReference type="Pfam" id="PF25137"/>
    </source>
</evidence>
<dbReference type="GO" id="GO:0005739">
    <property type="term" value="C:mitochondrion"/>
    <property type="evidence" value="ECO:0007669"/>
    <property type="project" value="TreeGrafter"/>
</dbReference>
<evidence type="ECO:0000313" key="4">
    <source>
        <dbReference type="EMBL" id="OQE10261.1"/>
    </source>
</evidence>
<dbReference type="SUPFAM" id="SSF56796">
    <property type="entry name" value="Dehydroquinate synthase-like"/>
    <property type="match status" value="1"/>
</dbReference>